<feature type="compositionally biased region" description="Basic residues" evidence="2">
    <location>
        <begin position="847"/>
        <end position="859"/>
    </location>
</feature>
<feature type="coiled-coil region" evidence="1">
    <location>
        <begin position="679"/>
        <end position="727"/>
    </location>
</feature>
<feature type="coiled-coil region" evidence="1">
    <location>
        <begin position="132"/>
        <end position="343"/>
    </location>
</feature>
<comment type="caution">
    <text evidence="3">The sequence shown here is derived from an EMBL/GenBank/DDBJ whole genome shotgun (WGS) entry which is preliminary data.</text>
</comment>
<evidence type="ECO:0000256" key="1">
    <source>
        <dbReference type="SAM" id="Coils"/>
    </source>
</evidence>
<dbReference type="EMBL" id="CACVBS010000046">
    <property type="protein sequence ID" value="CAA7264760.1"/>
    <property type="molecule type" value="Genomic_DNA"/>
</dbReference>
<feature type="compositionally biased region" description="Low complexity" evidence="2">
    <location>
        <begin position="99"/>
        <end position="128"/>
    </location>
</feature>
<feature type="compositionally biased region" description="Basic residues" evidence="2">
    <location>
        <begin position="9"/>
        <end position="23"/>
    </location>
</feature>
<feature type="compositionally biased region" description="Low complexity" evidence="2">
    <location>
        <begin position="27"/>
        <end position="40"/>
    </location>
</feature>
<feature type="region of interest" description="Disordered" evidence="2">
    <location>
        <begin position="813"/>
        <end position="869"/>
    </location>
</feature>
<evidence type="ECO:0000313" key="4">
    <source>
        <dbReference type="Proteomes" id="UP000467700"/>
    </source>
</evidence>
<feature type="region of interest" description="Disordered" evidence="2">
    <location>
        <begin position="385"/>
        <end position="413"/>
    </location>
</feature>
<feature type="region of interest" description="Disordered" evidence="2">
    <location>
        <begin position="651"/>
        <end position="670"/>
    </location>
</feature>
<proteinExistence type="predicted"/>
<organism evidence="3 4">
    <name type="scientific">Cyclocybe aegerita</name>
    <name type="common">Black poplar mushroom</name>
    <name type="synonym">Agrocybe aegerita</name>
    <dbReference type="NCBI Taxonomy" id="1973307"/>
    <lineage>
        <taxon>Eukaryota</taxon>
        <taxon>Fungi</taxon>
        <taxon>Dikarya</taxon>
        <taxon>Basidiomycota</taxon>
        <taxon>Agaricomycotina</taxon>
        <taxon>Agaricomycetes</taxon>
        <taxon>Agaricomycetidae</taxon>
        <taxon>Agaricales</taxon>
        <taxon>Agaricineae</taxon>
        <taxon>Bolbitiaceae</taxon>
        <taxon>Cyclocybe</taxon>
    </lineage>
</organism>
<name>A0A8S0WC86_CYCAE</name>
<dbReference type="Proteomes" id="UP000467700">
    <property type="component" value="Unassembled WGS sequence"/>
</dbReference>
<sequence length="892" mass="98503">MADDERAAKAARAKALLKKRQQKKAADSAVTVSSSGVASPVSPPRTFSPAPSEPVKQEERDLNEVFSKDGSDSEWLTSLPRVASPPVPPPASTNVHQLSRSPLASSPSPAAASTPPIQSASPVSSSLSDARANALEKKVEALTKENESLTAAVSRLKELEAAAQQAEASLEAERRHVEELQEDHRRLQEDTEIALENERRTVSILVSEKAHLTSEVQKLEGFESKAQTLEDLLETERAKSHNLSEQSIRLQTEVKQLSQRTEQLAVKEKELLSQNKEQERQLQIITATAIESRKEADELQRKLRELEEQIQSDDRVERLELSLKNTQDRADELEFQLTKIKQAHALLKTERDGLDSKVQELVAKELDWSSKTSALDAQVATLQEHLSTTEKERNELLSERSRLEQTSQSTAGSVKDLEDKLALAATAIANSTRQLQTAQNDLKNAIRRAEDAERTQKSLQAEGTNLMRSLDEMRPKIVELTTAKLDLSEKAESLEHAVRNRDATISQLENDLGEARSELEEAEQVWKERLAQQEKRFTDSQNGHSDMQKAYGDLQEELETALASLRNLEGQRTGQHQETARRLEEIERLTNLSQTQGEELVTLQRELEARRNAQDEEQDFLERAQNEIEALRSELSTRDEEIEQLRETVASYTSTANSPADGAGPGARSLDDELLSSLRQQHALELSAATSQIRALEDTVFEKDSAVHGLQKQLAALEEQLAHFRANGGASRLGLVHGHGGVPSRPSSALANEVRRSSFGSHRSTGGVVAPSLPGPLARSVFEQNMDPETLHKRKVSLSMLKARIDSEVKFKAANASGSNPPSRALSPVHSEGSVGGGGSGRSSVAGHRHSHSHSHGQHSHVQSQKQVHRSQFLDESHVFWCHSCQGDLVIL</sequence>
<reference evidence="3 4" key="1">
    <citation type="submission" date="2020-01" db="EMBL/GenBank/DDBJ databases">
        <authorList>
            <person name="Gupta K D."/>
        </authorList>
    </citation>
    <scope>NUCLEOTIDE SEQUENCE [LARGE SCALE GENOMIC DNA]</scope>
</reference>
<protein>
    <submittedName>
        <fullName evidence="3">Uncharacterized protein</fullName>
    </submittedName>
</protein>
<gene>
    <name evidence="3" type="ORF">AAE3_LOCUS6932</name>
</gene>
<accession>A0A8S0WC86</accession>
<evidence type="ECO:0000256" key="2">
    <source>
        <dbReference type="SAM" id="MobiDB-lite"/>
    </source>
</evidence>
<dbReference type="OrthoDB" id="10255630at2759"/>
<keyword evidence="4" id="KW-1185">Reference proteome</keyword>
<feature type="compositionally biased region" description="Basic and acidic residues" evidence="2">
    <location>
        <begin position="387"/>
        <end position="403"/>
    </location>
</feature>
<feature type="compositionally biased region" description="Basic and acidic residues" evidence="2">
    <location>
        <begin position="55"/>
        <end position="71"/>
    </location>
</feature>
<feature type="region of interest" description="Disordered" evidence="2">
    <location>
        <begin position="1"/>
        <end position="132"/>
    </location>
</feature>
<keyword evidence="1" id="KW-0175">Coiled coil</keyword>
<dbReference type="AlphaFoldDB" id="A0A8S0WC86"/>
<dbReference type="SUPFAM" id="SSF57997">
    <property type="entry name" value="Tropomyosin"/>
    <property type="match status" value="1"/>
</dbReference>
<evidence type="ECO:0000313" key="3">
    <source>
        <dbReference type="EMBL" id="CAA7264760.1"/>
    </source>
</evidence>
<feature type="coiled-coil region" evidence="1">
    <location>
        <begin position="491"/>
        <end position="648"/>
    </location>
</feature>